<dbReference type="EMBL" id="FMZC01000007">
    <property type="protein sequence ID" value="SDD58770.1"/>
    <property type="molecule type" value="Genomic_DNA"/>
</dbReference>
<sequence length="156" mass="16840">MNNRFHRRSMAVAGAALAACVLAGCAATSSKREVLSTTQIYPAIGPYSQMVSHGNTLYFSGVLPLNAAGNAVNGTTIEEQTRAVLDFMGAKLRSQGLSYEDVLSTTVYMKDLNEFAAMNKVYGEYFRTAAPARATVEVARLPRDVKIEISAIVGRR</sequence>
<feature type="chain" id="PRO_5011695202" evidence="2">
    <location>
        <begin position="27"/>
        <end position="156"/>
    </location>
</feature>
<gene>
    <name evidence="3" type="ORF">SAMN05192589_107177</name>
</gene>
<feature type="signal peptide" evidence="2">
    <location>
        <begin position="1"/>
        <end position="26"/>
    </location>
</feature>
<dbReference type="Proteomes" id="UP000198781">
    <property type="component" value="Unassembled WGS sequence"/>
</dbReference>
<dbReference type="RefSeq" id="WP_092744259.1">
    <property type="nucleotide sequence ID" value="NZ_FMZC01000007.1"/>
</dbReference>
<dbReference type="GO" id="GO:0019239">
    <property type="term" value="F:deaminase activity"/>
    <property type="evidence" value="ECO:0007669"/>
    <property type="project" value="TreeGrafter"/>
</dbReference>
<dbReference type="InterPro" id="IPR006175">
    <property type="entry name" value="YjgF/YER057c/UK114"/>
</dbReference>
<dbReference type="InterPro" id="IPR019897">
    <property type="entry name" value="RidA_CS"/>
</dbReference>
<evidence type="ECO:0000256" key="1">
    <source>
        <dbReference type="ARBA" id="ARBA00010552"/>
    </source>
</evidence>
<name>A0A1G6VYI7_9BURK</name>
<accession>A0A1G6VYI7</accession>
<evidence type="ECO:0000256" key="2">
    <source>
        <dbReference type="SAM" id="SignalP"/>
    </source>
</evidence>
<dbReference type="CDD" id="cd00448">
    <property type="entry name" value="YjgF_YER057c_UK114_family"/>
    <property type="match status" value="1"/>
</dbReference>
<dbReference type="NCBIfam" id="TIGR00004">
    <property type="entry name" value="Rid family detoxifying hydrolase"/>
    <property type="match status" value="1"/>
</dbReference>
<dbReference type="Gene3D" id="3.30.1330.40">
    <property type="entry name" value="RutC-like"/>
    <property type="match status" value="1"/>
</dbReference>
<dbReference type="InterPro" id="IPR035959">
    <property type="entry name" value="RutC-like_sf"/>
</dbReference>
<dbReference type="PROSITE" id="PS51257">
    <property type="entry name" value="PROKAR_LIPOPROTEIN"/>
    <property type="match status" value="1"/>
</dbReference>
<protein>
    <submittedName>
        <fullName evidence="3">Reactive intermediate/imine deaminase</fullName>
    </submittedName>
</protein>
<dbReference type="STRING" id="187868.SAMN05192589_107177"/>
<dbReference type="Pfam" id="PF01042">
    <property type="entry name" value="Ribonuc_L-PSP"/>
    <property type="match status" value="1"/>
</dbReference>
<dbReference type="PANTHER" id="PTHR11803">
    <property type="entry name" value="2-IMINOBUTANOATE/2-IMINOPROPANOATE DEAMINASE RIDA"/>
    <property type="match status" value="1"/>
</dbReference>
<dbReference type="InterPro" id="IPR006056">
    <property type="entry name" value="RidA"/>
</dbReference>
<keyword evidence="2" id="KW-0732">Signal</keyword>
<reference evidence="3 4" key="1">
    <citation type="submission" date="2016-10" db="EMBL/GenBank/DDBJ databases">
        <authorList>
            <person name="de Groot N.N."/>
        </authorList>
    </citation>
    <scope>NUCLEOTIDE SEQUENCE [LARGE SCALE GENOMIC DNA]</scope>
    <source>
        <strain evidence="3 4">DSM 16619</strain>
    </source>
</reference>
<dbReference type="PANTHER" id="PTHR11803:SF39">
    <property type="entry name" value="2-IMINOBUTANOATE_2-IMINOPROPANOATE DEAMINASE"/>
    <property type="match status" value="1"/>
</dbReference>
<dbReference type="OrthoDB" id="8655901at2"/>
<dbReference type="FunFam" id="3.30.1330.40:FF:000001">
    <property type="entry name" value="L-PSP family endoribonuclease"/>
    <property type="match status" value="1"/>
</dbReference>
<proteinExistence type="inferred from homology"/>
<evidence type="ECO:0000313" key="4">
    <source>
        <dbReference type="Proteomes" id="UP000198781"/>
    </source>
</evidence>
<dbReference type="AlphaFoldDB" id="A0A1G6VYI7"/>
<organism evidence="3 4">
    <name type="scientific">Paracidovorax valerianellae</name>
    <dbReference type="NCBI Taxonomy" id="187868"/>
    <lineage>
        <taxon>Bacteria</taxon>
        <taxon>Pseudomonadati</taxon>
        <taxon>Pseudomonadota</taxon>
        <taxon>Betaproteobacteria</taxon>
        <taxon>Burkholderiales</taxon>
        <taxon>Comamonadaceae</taxon>
        <taxon>Paracidovorax</taxon>
    </lineage>
</organism>
<keyword evidence="4" id="KW-1185">Reference proteome</keyword>
<evidence type="ECO:0000313" key="3">
    <source>
        <dbReference type="EMBL" id="SDD58770.1"/>
    </source>
</evidence>
<dbReference type="GO" id="GO:0005829">
    <property type="term" value="C:cytosol"/>
    <property type="evidence" value="ECO:0007669"/>
    <property type="project" value="TreeGrafter"/>
</dbReference>
<dbReference type="SUPFAM" id="SSF55298">
    <property type="entry name" value="YjgF-like"/>
    <property type="match status" value="1"/>
</dbReference>
<dbReference type="PROSITE" id="PS01094">
    <property type="entry name" value="UPF0076"/>
    <property type="match status" value="1"/>
</dbReference>
<comment type="similarity">
    <text evidence="1">Belongs to the RutC family.</text>
</comment>